<dbReference type="PROSITE" id="PS51257">
    <property type="entry name" value="PROKAR_LIPOPROTEIN"/>
    <property type="match status" value="1"/>
</dbReference>
<gene>
    <name evidence="1" type="ORF">GGR32_002041</name>
</gene>
<comment type="caution">
    <text evidence="1">The sequence shown here is derived from an EMBL/GenBank/DDBJ whole genome shotgun (WGS) entry which is preliminary data.</text>
</comment>
<name>A0A840ERQ0_9FLAO</name>
<dbReference type="RefSeq" id="WP_183478081.1">
    <property type="nucleotide sequence ID" value="NZ_JACIFO010000009.1"/>
</dbReference>
<keyword evidence="2" id="KW-1185">Reference proteome</keyword>
<dbReference type="Proteomes" id="UP000553034">
    <property type="component" value="Unassembled WGS sequence"/>
</dbReference>
<dbReference type="AlphaFoldDB" id="A0A840ERQ0"/>
<accession>A0A840ERQ0</accession>
<evidence type="ECO:0000313" key="1">
    <source>
        <dbReference type="EMBL" id="MBB4119735.1"/>
    </source>
</evidence>
<proteinExistence type="predicted"/>
<dbReference type="EMBL" id="JACIFO010000009">
    <property type="protein sequence ID" value="MBB4119735.1"/>
    <property type="molecule type" value="Genomic_DNA"/>
</dbReference>
<evidence type="ECO:0000313" key="2">
    <source>
        <dbReference type="Proteomes" id="UP000553034"/>
    </source>
</evidence>
<organism evidence="1 2">
    <name type="scientific">Mesonia hippocampi</name>
    <dbReference type="NCBI Taxonomy" id="1628250"/>
    <lineage>
        <taxon>Bacteria</taxon>
        <taxon>Pseudomonadati</taxon>
        <taxon>Bacteroidota</taxon>
        <taxon>Flavobacteriia</taxon>
        <taxon>Flavobacteriales</taxon>
        <taxon>Flavobacteriaceae</taxon>
        <taxon>Mesonia</taxon>
    </lineage>
</organism>
<protein>
    <submittedName>
        <fullName evidence="1">Uncharacterized protein</fullName>
    </submittedName>
</protein>
<reference evidence="1 2" key="1">
    <citation type="submission" date="2020-08" db="EMBL/GenBank/DDBJ databases">
        <title>Genomic Encyclopedia of Type Strains, Phase IV (KMG-IV): sequencing the most valuable type-strain genomes for metagenomic binning, comparative biology and taxonomic classification.</title>
        <authorList>
            <person name="Goeker M."/>
        </authorList>
    </citation>
    <scope>NUCLEOTIDE SEQUENCE [LARGE SCALE GENOMIC DNA]</scope>
    <source>
        <strain evidence="1 2">DSM 29568</strain>
    </source>
</reference>
<sequence>MQNFIRIVSLFCIAFTLFSCKQESNVKQVDFYHWRANYSLPADASTLLQRAESKRLYLRFFDVDYIEKQSKIFPKATLLIPEDTKITSVQEVVPVVYITNRVFEHAKTPAAINALATQVADKINRLLAKDFFAKVSVPEIQIDCDWTLSTRASYFKFLEGLKQKSVFIAPNRKLSVTLRLHQIKYAEKTGVPPTDIGVLMLYNMGDLGDINEPNSILNLETTKKYLGNLNRYPLPLTMAFPYYDWAVLYREDKLAGIINYFTEEMLVQNFKKTATPTMYRATKDAYLNGNFIYANDVIRYESVQLSELKQLKQLIDRKYAKNYSVILYHVNALLFQNQSTDELFKIFGK</sequence>